<reference evidence="2 3" key="1">
    <citation type="submission" date="2014-04" db="EMBL/GenBank/DDBJ databases">
        <authorList>
            <consortium name="DOE Joint Genome Institute"/>
            <person name="Kuo A."/>
            <person name="Girlanda M."/>
            <person name="Perotto S."/>
            <person name="Kohler A."/>
            <person name="Nagy L.G."/>
            <person name="Floudas D."/>
            <person name="Copeland A."/>
            <person name="Barry K.W."/>
            <person name="Cichocki N."/>
            <person name="Veneault-Fourrey C."/>
            <person name="LaButti K."/>
            <person name="Lindquist E.A."/>
            <person name="Lipzen A."/>
            <person name="Lundell T."/>
            <person name="Morin E."/>
            <person name="Murat C."/>
            <person name="Sun H."/>
            <person name="Tunlid A."/>
            <person name="Henrissat B."/>
            <person name="Grigoriev I.V."/>
            <person name="Hibbett D.S."/>
            <person name="Martin F."/>
            <person name="Nordberg H.P."/>
            <person name="Cantor M.N."/>
            <person name="Hua S.X."/>
        </authorList>
    </citation>
    <scope>NUCLEOTIDE SEQUENCE [LARGE SCALE GENOMIC DNA]</scope>
    <source>
        <strain evidence="2 3">MUT 4182</strain>
    </source>
</reference>
<gene>
    <name evidence="2" type="ORF">M407DRAFT_23659</name>
</gene>
<feature type="transmembrane region" description="Helical" evidence="1">
    <location>
        <begin position="30"/>
        <end position="48"/>
    </location>
</feature>
<dbReference type="OrthoDB" id="2524788at2759"/>
<dbReference type="AlphaFoldDB" id="A0A0C3QA86"/>
<accession>A0A0C3QA86</accession>
<keyword evidence="1" id="KW-1133">Transmembrane helix</keyword>
<dbReference type="Proteomes" id="UP000054248">
    <property type="component" value="Unassembled WGS sequence"/>
</dbReference>
<evidence type="ECO:0000256" key="1">
    <source>
        <dbReference type="SAM" id="Phobius"/>
    </source>
</evidence>
<keyword evidence="1" id="KW-0472">Membrane</keyword>
<keyword evidence="3" id="KW-1185">Reference proteome</keyword>
<name>A0A0C3QA86_9AGAM</name>
<dbReference type="HOGENOM" id="CLU_1555174_0_0_1"/>
<evidence type="ECO:0000313" key="3">
    <source>
        <dbReference type="Proteomes" id="UP000054248"/>
    </source>
</evidence>
<protein>
    <submittedName>
        <fullName evidence="2">Uncharacterized protein</fullName>
    </submittedName>
</protein>
<feature type="transmembrane region" description="Helical" evidence="1">
    <location>
        <begin position="60"/>
        <end position="81"/>
    </location>
</feature>
<dbReference type="EMBL" id="KN823014">
    <property type="protein sequence ID" value="KIO27120.1"/>
    <property type="molecule type" value="Genomic_DNA"/>
</dbReference>
<feature type="transmembrane region" description="Helical" evidence="1">
    <location>
        <begin position="108"/>
        <end position="125"/>
    </location>
</feature>
<reference evidence="3" key="2">
    <citation type="submission" date="2015-01" db="EMBL/GenBank/DDBJ databases">
        <title>Evolutionary Origins and Diversification of the Mycorrhizal Mutualists.</title>
        <authorList>
            <consortium name="DOE Joint Genome Institute"/>
            <consortium name="Mycorrhizal Genomics Consortium"/>
            <person name="Kohler A."/>
            <person name="Kuo A."/>
            <person name="Nagy L.G."/>
            <person name="Floudas D."/>
            <person name="Copeland A."/>
            <person name="Barry K.W."/>
            <person name="Cichocki N."/>
            <person name="Veneault-Fourrey C."/>
            <person name="LaButti K."/>
            <person name="Lindquist E.A."/>
            <person name="Lipzen A."/>
            <person name="Lundell T."/>
            <person name="Morin E."/>
            <person name="Murat C."/>
            <person name="Riley R."/>
            <person name="Ohm R."/>
            <person name="Sun H."/>
            <person name="Tunlid A."/>
            <person name="Henrissat B."/>
            <person name="Grigoriev I.V."/>
            <person name="Hibbett D.S."/>
            <person name="Martin F."/>
        </authorList>
    </citation>
    <scope>NUCLEOTIDE SEQUENCE [LARGE SCALE GENOMIC DNA]</scope>
    <source>
        <strain evidence="3">MUT 4182</strain>
    </source>
</reference>
<organism evidence="2 3">
    <name type="scientific">Tulasnella calospora MUT 4182</name>
    <dbReference type="NCBI Taxonomy" id="1051891"/>
    <lineage>
        <taxon>Eukaryota</taxon>
        <taxon>Fungi</taxon>
        <taxon>Dikarya</taxon>
        <taxon>Basidiomycota</taxon>
        <taxon>Agaricomycotina</taxon>
        <taxon>Agaricomycetes</taxon>
        <taxon>Cantharellales</taxon>
        <taxon>Tulasnellaceae</taxon>
        <taxon>Tulasnella</taxon>
    </lineage>
</organism>
<sequence length="189" mass="20104">MSTQPTLPISPASQVQAARESLLKQSAFRGFQYASIAAAPAYIILTLVRRRPLTVNSTLAATWTGGLTGAAAGYGTAYWNYKDLQDVKVTEAWAMLAYNRQQVRLNDYSTVGAVIGALLIPAVFYKRVRLPHAVLGGASLGAGAGAITHYWQDAQEHRSVSNLPKDHSSPIAKPAVAVPATPVSGERAT</sequence>
<evidence type="ECO:0000313" key="2">
    <source>
        <dbReference type="EMBL" id="KIO27120.1"/>
    </source>
</evidence>
<proteinExistence type="predicted"/>
<keyword evidence="1" id="KW-0812">Transmembrane</keyword>